<dbReference type="EMBL" id="BRXY01000490">
    <property type="protein sequence ID" value="GMH97343.1"/>
    <property type="molecule type" value="Genomic_DNA"/>
</dbReference>
<dbReference type="OrthoDB" id="187502at2759"/>
<gene>
    <name evidence="2" type="ORF">TrST_g8183</name>
</gene>
<sequence>MSGGPGNFPKSVTQSRLEQHENQFERLNAELGKSKKAGQTAASNLLEQIGEMRFELEAIESRERETRMQSESNRETVETANGAIEGLNKAYRTLSQVVEEEVERIRNDHGSRIESIASTATDIQRAATTTNSRINDVMTEMSSLRSRCEDDLERMKGQLRQNRIEIDDSRRQVSVIGDLQTAMAELNGNQKELASAVGGLQQSSIYISEWVQTLRGEAAELRALVTNVQQEQQRGSMALASDVATLAEDITGLRTKIDHQDSEINLLREGVGSKVENVAVNVQRAVEAERKEVQSVLEAVKMAMKKQNAQNQHVLQTLHSGQQRVSAQLTDQIQVQGDKHRHVEAVVNKLESAFNLKTQEMSRGLEDHVSSIKRHLDANDQAVRLVTDMMTSSMAGRTINHNFSERGTYGESKMGSGL</sequence>
<proteinExistence type="predicted"/>
<dbReference type="Proteomes" id="UP001165085">
    <property type="component" value="Unassembled WGS sequence"/>
</dbReference>
<evidence type="ECO:0000313" key="3">
    <source>
        <dbReference type="Proteomes" id="UP001165085"/>
    </source>
</evidence>
<keyword evidence="3" id="KW-1185">Reference proteome</keyword>
<reference evidence="3" key="1">
    <citation type="journal article" date="2023" name="Commun. Biol.">
        <title>Genome analysis of Parmales, the sister group of diatoms, reveals the evolutionary specialization of diatoms from phago-mixotrophs to photoautotrophs.</title>
        <authorList>
            <person name="Ban H."/>
            <person name="Sato S."/>
            <person name="Yoshikawa S."/>
            <person name="Yamada K."/>
            <person name="Nakamura Y."/>
            <person name="Ichinomiya M."/>
            <person name="Sato N."/>
            <person name="Blanc-Mathieu R."/>
            <person name="Endo H."/>
            <person name="Kuwata A."/>
            <person name="Ogata H."/>
        </authorList>
    </citation>
    <scope>NUCLEOTIDE SEQUENCE [LARGE SCALE GENOMIC DNA]</scope>
    <source>
        <strain evidence="3">NIES 3701</strain>
    </source>
</reference>
<feature type="compositionally biased region" description="Basic and acidic residues" evidence="1">
    <location>
        <begin position="17"/>
        <end position="28"/>
    </location>
</feature>
<organism evidence="2 3">
    <name type="scientific">Triparma strigata</name>
    <dbReference type="NCBI Taxonomy" id="1606541"/>
    <lineage>
        <taxon>Eukaryota</taxon>
        <taxon>Sar</taxon>
        <taxon>Stramenopiles</taxon>
        <taxon>Ochrophyta</taxon>
        <taxon>Bolidophyceae</taxon>
        <taxon>Parmales</taxon>
        <taxon>Triparmaceae</taxon>
        <taxon>Triparma</taxon>
    </lineage>
</organism>
<evidence type="ECO:0000313" key="2">
    <source>
        <dbReference type="EMBL" id="GMH97343.1"/>
    </source>
</evidence>
<name>A0A9W7C325_9STRA</name>
<evidence type="ECO:0000256" key="1">
    <source>
        <dbReference type="SAM" id="MobiDB-lite"/>
    </source>
</evidence>
<feature type="region of interest" description="Disordered" evidence="1">
    <location>
        <begin position="1"/>
        <end position="39"/>
    </location>
</feature>
<accession>A0A9W7C325</accession>
<comment type="caution">
    <text evidence="2">The sequence shown here is derived from an EMBL/GenBank/DDBJ whole genome shotgun (WGS) entry which is preliminary data.</text>
</comment>
<dbReference type="AlphaFoldDB" id="A0A9W7C325"/>
<protein>
    <submittedName>
        <fullName evidence="2">Uncharacterized protein</fullName>
    </submittedName>
</protein>